<name>A0A6M1SZ66_9BACT</name>
<keyword evidence="1" id="KW-0472">Membrane</keyword>
<keyword evidence="3" id="KW-1185">Reference proteome</keyword>
<protein>
    <recommendedName>
        <fullName evidence="4">GlsB/YeaQ/YmgE family stress response membrane protein</fullName>
    </recommendedName>
</protein>
<gene>
    <name evidence="2" type="ORF">G3570_00810</name>
</gene>
<evidence type="ECO:0000313" key="2">
    <source>
        <dbReference type="EMBL" id="NGP75155.1"/>
    </source>
</evidence>
<evidence type="ECO:0000256" key="1">
    <source>
        <dbReference type="SAM" id="Phobius"/>
    </source>
</evidence>
<organism evidence="2 3">
    <name type="scientific">Halalkalibaculum roseum</name>
    <dbReference type="NCBI Taxonomy" id="2709311"/>
    <lineage>
        <taxon>Bacteria</taxon>
        <taxon>Pseudomonadati</taxon>
        <taxon>Balneolota</taxon>
        <taxon>Balneolia</taxon>
        <taxon>Balneolales</taxon>
        <taxon>Balneolaceae</taxon>
        <taxon>Halalkalibaculum</taxon>
    </lineage>
</organism>
<evidence type="ECO:0000313" key="3">
    <source>
        <dbReference type="Proteomes" id="UP000473278"/>
    </source>
</evidence>
<dbReference type="RefSeq" id="WP_165138212.1">
    <property type="nucleotide sequence ID" value="NZ_JAALLT010000001.1"/>
</dbReference>
<feature type="transmembrane region" description="Helical" evidence="1">
    <location>
        <begin position="59"/>
        <end position="80"/>
    </location>
</feature>
<comment type="caution">
    <text evidence="2">The sequence shown here is derived from an EMBL/GenBank/DDBJ whole genome shotgun (WGS) entry which is preliminary data.</text>
</comment>
<dbReference type="EMBL" id="JAALLT010000001">
    <property type="protein sequence ID" value="NGP75155.1"/>
    <property type="molecule type" value="Genomic_DNA"/>
</dbReference>
<feature type="transmembrane region" description="Helical" evidence="1">
    <location>
        <begin position="34"/>
        <end position="53"/>
    </location>
</feature>
<feature type="transmembrane region" description="Helical" evidence="1">
    <location>
        <begin position="6"/>
        <end position="27"/>
    </location>
</feature>
<dbReference type="Proteomes" id="UP000473278">
    <property type="component" value="Unassembled WGS sequence"/>
</dbReference>
<proteinExistence type="predicted"/>
<keyword evidence="1" id="KW-0812">Transmembrane</keyword>
<dbReference type="AlphaFoldDB" id="A0A6M1SZ66"/>
<evidence type="ECO:0008006" key="4">
    <source>
        <dbReference type="Google" id="ProtNLM"/>
    </source>
</evidence>
<accession>A0A6M1SZ66</accession>
<keyword evidence="1" id="KW-1133">Transmembrane helix</keyword>
<reference evidence="2 3" key="1">
    <citation type="submission" date="2020-02" db="EMBL/GenBank/DDBJ databases">
        <title>Balneolaceae bacterium YR4-1, complete genome.</title>
        <authorList>
            <person name="Li Y."/>
            <person name="Wu S."/>
        </authorList>
    </citation>
    <scope>NUCLEOTIDE SEQUENCE [LARGE SCALE GENOMIC DNA]</scope>
    <source>
        <strain evidence="2 3">YR4-1</strain>
    </source>
</reference>
<sequence length="89" mass="9387">MENLDGTTLFWLITVGMVIGSAAKVVMWNKGLTITTNILAGVLGTVIVGGIGIELEVPGSLMFGVLGGLAILFIANVFFLQDEHEATEH</sequence>